<evidence type="ECO:0000256" key="1">
    <source>
        <dbReference type="SAM" id="MobiDB-lite"/>
    </source>
</evidence>
<evidence type="ECO:0000313" key="2">
    <source>
        <dbReference type="EMBL" id="KQC28631.1"/>
    </source>
</evidence>
<sequence length="69" mass="7956">MRNYKVHISTGHVTGYGISPISNENTLIKFVMEIGKKLNTWLRQLFSKKESSKTHSPYDSEKDITPLFI</sequence>
<keyword evidence="3" id="KW-1185">Reference proteome</keyword>
<comment type="caution">
    <text evidence="2">The sequence shown here is derived from an EMBL/GenBank/DDBJ whole genome shotgun (WGS) entry which is preliminary data.</text>
</comment>
<dbReference type="EMBL" id="LCTZ01000002">
    <property type="protein sequence ID" value="KQC28631.1"/>
    <property type="molecule type" value="Genomic_DNA"/>
</dbReference>
<reference evidence="2 3" key="1">
    <citation type="submission" date="2015-04" db="EMBL/GenBank/DDBJ databases">
        <title>Complete genome of flavobacterium.</title>
        <authorList>
            <person name="Kwon Y.M."/>
            <person name="Kim S.-J."/>
        </authorList>
    </citation>
    <scope>NUCLEOTIDE SEQUENCE [LARGE SCALE GENOMIC DNA]</scope>
    <source>
        <strain evidence="2 3">DK169</strain>
    </source>
</reference>
<dbReference type="OrthoDB" id="9946752at2"/>
<organism evidence="2 3">
    <name type="scientific">Flagellimonas eckloniae</name>
    <dbReference type="NCBI Taxonomy" id="346185"/>
    <lineage>
        <taxon>Bacteria</taxon>
        <taxon>Pseudomonadati</taxon>
        <taxon>Bacteroidota</taxon>
        <taxon>Flavobacteriia</taxon>
        <taxon>Flavobacteriales</taxon>
        <taxon>Flavobacteriaceae</taxon>
        <taxon>Flagellimonas</taxon>
    </lineage>
</organism>
<accession>A0A0Q1BVU5</accession>
<gene>
    <name evidence="2" type="ORF">AAY42_00960</name>
</gene>
<protein>
    <submittedName>
        <fullName evidence="2">Uncharacterized protein</fullName>
    </submittedName>
</protein>
<dbReference type="RefSeq" id="WP_055392147.1">
    <property type="nucleotide sequence ID" value="NZ_LCTZ01000002.1"/>
</dbReference>
<evidence type="ECO:0000313" key="3">
    <source>
        <dbReference type="Proteomes" id="UP000050827"/>
    </source>
</evidence>
<name>A0A0Q1BVU5_9FLAO</name>
<proteinExistence type="predicted"/>
<dbReference type="Proteomes" id="UP000050827">
    <property type="component" value="Unassembled WGS sequence"/>
</dbReference>
<feature type="region of interest" description="Disordered" evidence="1">
    <location>
        <begin position="49"/>
        <end position="69"/>
    </location>
</feature>
<dbReference type="AlphaFoldDB" id="A0A0Q1BVU5"/>